<accession>A0A6B9GCF4</accession>
<dbReference type="PRINTS" id="PR00039">
    <property type="entry name" value="HTHLYSR"/>
</dbReference>
<sequence length="310" mass="34131">MPIDIRTMDLNLLKALDALLDERNVTRAANRLALTQPAVSGMLTRLRECFDDPLFTRTQRGIVPTLRALELAAPVKQILAEVNGLLQPKAFDPASAEMTFTIAATDYALRAVVVPYMEALRKLAPGIRVAVVPVNNDQLTFQFERGDVDIALITPDTTPPDLHARALYDEEYVCLLRHDHPAAQGNGITLEDFCTLDHALVSYHGGQFHGVTDDALAALGKSRRVSLSVSSFLVLPEILRVSDLIAVVPRRLAVNTAGLRVLTPPLTIPGFTKNVAWHERTHRDAGYRWLRGLLFETVTGANDIRTSVSE</sequence>
<proteinExistence type="inferred from homology"/>
<dbReference type="GO" id="GO:0003677">
    <property type="term" value="F:DNA binding"/>
    <property type="evidence" value="ECO:0007669"/>
    <property type="project" value="UniProtKB-KW"/>
</dbReference>
<dbReference type="InterPro" id="IPR000847">
    <property type="entry name" value="LysR_HTH_N"/>
</dbReference>
<keyword evidence="6" id="KW-0614">Plasmid</keyword>
<feature type="domain" description="HTH lysR-type" evidence="5">
    <location>
        <begin position="8"/>
        <end position="65"/>
    </location>
</feature>
<gene>
    <name evidence="6" type="ORF">CUN67_23020</name>
</gene>
<comment type="similarity">
    <text evidence="1">Belongs to the LysR transcriptional regulatory family.</text>
</comment>
<evidence type="ECO:0000256" key="1">
    <source>
        <dbReference type="ARBA" id="ARBA00009437"/>
    </source>
</evidence>
<dbReference type="RefSeq" id="WP_208717749.1">
    <property type="nucleotide sequence ID" value="NZ_CP024769.1"/>
</dbReference>
<dbReference type="Gene3D" id="1.10.10.10">
    <property type="entry name" value="Winged helix-like DNA-binding domain superfamily/Winged helix DNA-binding domain"/>
    <property type="match status" value="1"/>
</dbReference>
<dbReference type="Pfam" id="PF03466">
    <property type="entry name" value="LysR_substrate"/>
    <property type="match status" value="1"/>
</dbReference>
<reference evidence="6 7" key="1">
    <citation type="submission" date="2017-11" db="EMBL/GenBank/DDBJ databases">
        <title>Genome sequence of Pantoea cypripedii NE1.</title>
        <authorList>
            <person name="Nascimento F.X."/>
        </authorList>
    </citation>
    <scope>NUCLEOTIDE SEQUENCE [LARGE SCALE GENOMIC DNA]</scope>
    <source>
        <strain evidence="6 7">NE1</strain>
        <plasmid evidence="7">pne1a</plasmid>
    </source>
</reference>
<evidence type="ECO:0000313" key="7">
    <source>
        <dbReference type="Proteomes" id="UP000502005"/>
    </source>
</evidence>
<dbReference type="InterPro" id="IPR036388">
    <property type="entry name" value="WH-like_DNA-bd_sf"/>
</dbReference>
<dbReference type="SUPFAM" id="SSF53850">
    <property type="entry name" value="Periplasmic binding protein-like II"/>
    <property type="match status" value="1"/>
</dbReference>
<dbReference type="PANTHER" id="PTHR30118">
    <property type="entry name" value="HTH-TYPE TRANSCRIPTIONAL REGULATOR LEUO-RELATED"/>
    <property type="match status" value="1"/>
</dbReference>
<keyword evidence="3" id="KW-0238">DNA-binding</keyword>
<dbReference type="GO" id="GO:0003700">
    <property type="term" value="F:DNA-binding transcription factor activity"/>
    <property type="evidence" value="ECO:0007669"/>
    <property type="project" value="InterPro"/>
</dbReference>
<keyword evidence="4" id="KW-0804">Transcription</keyword>
<dbReference type="Proteomes" id="UP000502005">
    <property type="component" value="Plasmid pNE1A"/>
</dbReference>
<keyword evidence="2" id="KW-0805">Transcription regulation</keyword>
<dbReference type="PANTHER" id="PTHR30118:SF15">
    <property type="entry name" value="TRANSCRIPTIONAL REGULATORY PROTEIN"/>
    <property type="match status" value="1"/>
</dbReference>
<evidence type="ECO:0000313" key="6">
    <source>
        <dbReference type="EMBL" id="QGY31857.1"/>
    </source>
</evidence>
<dbReference type="InterPro" id="IPR050389">
    <property type="entry name" value="LysR-type_TF"/>
</dbReference>
<evidence type="ECO:0000256" key="2">
    <source>
        <dbReference type="ARBA" id="ARBA00023015"/>
    </source>
</evidence>
<protein>
    <submittedName>
        <fullName evidence="6">Transcriptional regulator</fullName>
    </submittedName>
</protein>
<organism evidence="6 7">
    <name type="scientific">Pantoea cypripedii</name>
    <name type="common">Pectobacterium cypripedii</name>
    <name type="synonym">Erwinia cypripedii</name>
    <dbReference type="NCBI Taxonomy" id="55209"/>
    <lineage>
        <taxon>Bacteria</taxon>
        <taxon>Pseudomonadati</taxon>
        <taxon>Pseudomonadota</taxon>
        <taxon>Gammaproteobacteria</taxon>
        <taxon>Enterobacterales</taxon>
        <taxon>Erwiniaceae</taxon>
        <taxon>Pantoea</taxon>
    </lineage>
</organism>
<dbReference type="Pfam" id="PF00126">
    <property type="entry name" value="HTH_1"/>
    <property type="match status" value="1"/>
</dbReference>
<dbReference type="EMBL" id="CP024769">
    <property type="protein sequence ID" value="QGY31857.1"/>
    <property type="molecule type" value="Genomic_DNA"/>
</dbReference>
<evidence type="ECO:0000259" key="5">
    <source>
        <dbReference type="PROSITE" id="PS50931"/>
    </source>
</evidence>
<dbReference type="Gene3D" id="3.40.190.10">
    <property type="entry name" value="Periplasmic binding protein-like II"/>
    <property type="match status" value="2"/>
</dbReference>
<evidence type="ECO:0000256" key="4">
    <source>
        <dbReference type="ARBA" id="ARBA00023163"/>
    </source>
</evidence>
<geneLocation type="plasmid" evidence="7">
    <name>pne1a</name>
</geneLocation>
<dbReference type="InterPro" id="IPR005119">
    <property type="entry name" value="LysR_subst-bd"/>
</dbReference>
<dbReference type="InterPro" id="IPR036390">
    <property type="entry name" value="WH_DNA-bd_sf"/>
</dbReference>
<dbReference type="AlphaFoldDB" id="A0A6B9GCF4"/>
<dbReference type="PROSITE" id="PS50931">
    <property type="entry name" value="HTH_LYSR"/>
    <property type="match status" value="1"/>
</dbReference>
<dbReference type="SUPFAM" id="SSF46785">
    <property type="entry name" value="Winged helix' DNA-binding domain"/>
    <property type="match status" value="1"/>
</dbReference>
<name>A0A6B9GCF4_PANCY</name>
<evidence type="ECO:0000256" key="3">
    <source>
        <dbReference type="ARBA" id="ARBA00023125"/>
    </source>
</evidence>